<keyword evidence="3" id="KW-1185">Reference proteome</keyword>
<dbReference type="HOGENOM" id="CLU_195682_0_0_1"/>
<dbReference type="eggNOG" id="KOG2672">
    <property type="taxonomic scope" value="Eukaryota"/>
</dbReference>
<feature type="region of interest" description="Disordered" evidence="1">
    <location>
        <begin position="1"/>
        <end position="28"/>
    </location>
</feature>
<evidence type="ECO:0000313" key="2">
    <source>
        <dbReference type="EnsemblPlants" id="Bo9g028350.1"/>
    </source>
</evidence>
<accession>A0A0D3E3N9</accession>
<dbReference type="PANTHER" id="PTHR46937:SF4">
    <property type="entry name" value="FERREDOXIN-THIOREDOXIN REDUCTASE SUBUNIT A1, CHLOROPLASTIC"/>
    <property type="match status" value="1"/>
</dbReference>
<reference evidence="2" key="2">
    <citation type="submission" date="2015-03" db="UniProtKB">
        <authorList>
            <consortium name="EnsemblPlants"/>
        </authorList>
    </citation>
    <scope>IDENTIFICATION</scope>
</reference>
<dbReference type="Proteomes" id="UP000032141">
    <property type="component" value="Chromosome C9"/>
</dbReference>
<dbReference type="PANTHER" id="PTHR46937">
    <property type="entry name" value="FERREDOXIN-THIOREDOXIN REDUCTASE, VARIABLE CHAIN"/>
    <property type="match status" value="1"/>
</dbReference>
<dbReference type="InterPro" id="IPR044166">
    <property type="entry name" value="FTRV"/>
</dbReference>
<evidence type="ECO:0000313" key="3">
    <source>
        <dbReference type="Proteomes" id="UP000032141"/>
    </source>
</evidence>
<dbReference type="GO" id="GO:0015979">
    <property type="term" value="P:photosynthesis"/>
    <property type="evidence" value="ECO:0007669"/>
    <property type="project" value="InterPro"/>
</dbReference>
<dbReference type="AlphaFoldDB" id="A0A0D3E3N9"/>
<evidence type="ECO:0000256" key="1">
    <source>
        <dbReference type="SAM" id="MobiDB-lite"/>
    </source>
</evidence>
<name>A0A0D3E3N9_BRAOL</name>
<dbReference type="STRING" id="109376.A0A0D3E3N9"/>
<dbReference type="Gramene" id="Bo9g028350.1">
    <property type="protein sequence ID" value="Bo9g028350.1"/>
    <property type="gene ID" value="Bo9g028350"/>
</dbReference>
<organism evidence="2 3">
    <name type="scientific">Brassica oleracea var. oleracea</name>
    <dbReference type="NCBI Taxonomy" id="109376"/>
    <lineage>
        <taxon>Eukaryota</taxon>
        <taxon>Viridiplantae</taxon>
        <taxon>Streptophyta</taxon>
        <taxon>Embryophyta</taxon>
        <taxon>Tracheophyta</taxon>
        <taxon>Spermatophyta</taxon>
        <taxon>Magnoliopsida</taxon>
        <taxon>eudicotyledons</taxon>
        <taxon>Gunneridae</taxon>
        <taxon>Pentapetalae</taxon>
        <taxon>rosids</taxon>
        <taxon>malvids</taxon>
        <taxon>Brassicales</taxon>
        <taxon>Brassicaceae</taxon>
        <taxon>Brassiceae</taxon>
        <taxon>Brassica</taxon>
    </lineage>
</organism>
<proteinExistence type="predicted"/>
<dbReference type="EnsemblPlants" id="Bo9g028350.1">
    <property type="protein sequence ID" value="Bo9g028350.1"/>
    <property type="gene ID" value="Bo9g028350"/>
</dbReference>
<sequence length="56" mass="5970">MTVRCDVATKSADSVNAAESDLSEEENEAKAKVGSLIRVTAPLKGYHVNPIPEVDL</sequence>
<evidence type="ECO:0008006" key="4">
    <source>
        <dbReference type="Google" id="ProtNLM"/>
    </source>
</evidence>
<reference evidence="2 3" key="1">
    <citation type="journal article" date="2014" name="Genome Biol.">
        <title>Transcriptome and methylome profiling reveals relics of genome dominance in the mesopolyploid Brassica oleracea.</title>
        <authorList>
            <person name="Parkin I.A."/>
            <person name="Koh C."/>
            <person name="Tang H."/>
            <person name="Robinson S.J."/>
            <person name="Kagale S."/>
            <person name="Clarke W.E."/>
            <person name="Town C.D."/>
            <person name="Nixon J."/>
            <person name="Krishnakumar V."/>
            <person name="Bidwell S.L."/>
            <person name="Denoeud F."/>
            <person name="Belcram H."/>
            <person name="Links M.G."/>
            <person name="Just J."/>
            <person name="Clarke C."/>
            <person name="Bender T."/>
            <person name="Huebert T."/>
            <person name="Mason A.S."/>
            <person name="Pires J.C."/>
            <person name="Barker G."/>
            <person name="Moore J."/>
            <person name="Walley P.G."/>
            <person name="Manoli S."/>
            <person name="Batley J."/>
            <person name="Edwards D."/>
            <person name="Nelson M.N."/>
            <person name="Wang X."/>
            <person name="Paterson A.H."/>
            <person name="King G."/>
            <person name="Bancroft I."/>
            <person name="Chalhoub B."/>
            <person name="Sharpe A.G."/>
        </authorList>
    </citation>
    <scope>NUCLEOTIDE SEQUENCE</scope>
    <source>
        <strain evidence="2 3">cv. TO1000</strain>
    </source>
</reference>
<protein>
    <recommendedName>
        <fullName evidence="4">Ferredoxin thioredoxin reductase alpha chain domain-containing protein</fullName>
    </recommendedName>
</protein>